<accession>A0A1B7N4S7</accession>
<name>A0A1B7N4S7_9AGAM</name>
<dbReference type="AlphaFoldDB" id="A0A1B7N4S7"/>
<feature type="compositionally biased region" description="Low complexity" evidence="1">
    <location>
        <begin position="101"/>
        <end position="111"/>
    </location>
</feature>
<sequence>MRPWPFFLRHANPPAHTSTSRRSKGILCGGGVSTKAASLTASLTSHHTSTVRDSTKPGEFAFKNGDVVDRGYKNWWRMNRNISRGLCSSSIEPITTTPIHSDSATASTSTSRQSLPSQHAPHTSPNSSQTNTRRNHTTEPLHHWPTTLFGSASFAVSDGNGNGNVSGRKYPRMAIRLHHISNRTLQLRMMELQDEGMCRTCTQAVRLQQLVIPQSSPPGSGYDRSPRG</sequence>
<feature type="compositionally biased region" description="Polar residues" evidence="1">
    <location>
        <begin position="112"/>
        <end position="132"/>
    </location>
</feature>
<gene>
    <name evidence="2" type="ORF">K503DRAFT_49371</name>
</gene>
<evidence type="ECO:0000313" key="2">
    <source>
        <dbReference type="EMBL" id="OAX39848.1"/>
    </source>
</evidence>
<dbReference type="InParanoid" id="A0A1B7N4S7"/>
<evidence type="ECO:0000256" key="1">
    <source>
        <dbReference type="SAM" id="MobiDB-lite"/>
    </source>
</evidence>
<dbReference type="EMBL" id="KV448233">
    <property type="protein sequence ID" value="OAX39848.1"/>
    <property type="molecule type" value="Genomic_DNA"/>
</dbReference>
<organism evidence="2 3">
    <name type="scientific">Rhizopogon vinicolor AM-OR11-026</name>
    <dbReference type="NCBI Taxonomy" id="1314800"/>
    <lineage>
        <taxon>Eukaryota</taxon>
        <taxon>Fungi</taxon>
        <taxon>Dikarya</taxon>
        <taxon>Basidiomycota</taxon>
        <taxon>Agaricomycotina</taxon>
        <taxon>Agaricomycetes</taxon>
        <taxon>Agaricomycetidae</taxon>
        <taxon>Boletales</taxon>
        <taxon>Suillineae</taxon>
        <taxon>Rhizopogonaceae</taxon>
        <taxon>Rhizopogon</taxon>
    </lineage>
</organism>
<keyword evidence="3" id="KW-1185">Reference proteome</keyword>
<proteinExistence type="predicted"/>
<protein>
    <submittedName>
        <fullName evidence="2">Uncharacterized protein</fullName>
    </submittedName>
</protein>
<reference evidence="2 3" key="1">
    <citation type="submission" date="2016-06" db="EMBL/GenBank/DDBJ databases">
        <title>Comparative genomics of the ectomycorrhizal sister species Rhizopogon vinicolor and Rhizopogon vesiculosus (Basidiomycota: Boletales) reveals a divergence of the mating type B locus.</title>
        <authorList>
            <consortium name="DOE Joint Genome Institute"/>
            <person name="Mujic A.B."/>
            <person name="Kuo A."/>
            <person name="Tritt A."/>
            <person name="Lipzen A."/>
            <person name="Chen C."/>
            <person name="Johnson J."/>
            <person name="Sharma A."/>
            <person name="Barry K."/>
            <person name="Grigoriev I.V."/>
            <person name="Spatafora J.W."/>
        </authorList>
    </citation>
    <scope>NUCLEOTIDE SEQUENCE [LARGE SCALE GENOMIC DNA]</scope>
    <source>
        <strain evidence="2 3">AM-OR11-026</strain>
    </source>
</reference>
<feature type="region of interest" description="Disordered" evidence="1">
    <location>
        <begin position="97"/>
        <end position="145"/>
    </location>
</feature>
<evidence type="ECO:0000313" key="3">
    <source>
        <dbReference type="Proteomes" id="UP000092154"/>
    </source>
</evidence>
<dbReference type="Proteomes" id="UP000092154">
    <property type="component" value="Unassembled WGS sequence"/>
</dbReference>